<dbReference type="Proteomes" id="UP001328107">
    <property type="component" value="Unassembled WGS sequence"/>
</dbReference>
<dbReference type="AlphaFoldDB" id="A0AAN4ZHP1"/>
<protein>
    <submittedName>
        <fullName evidence="1">Uncharacterized protein</fullName>
    </submittedName>
</protein>
<evidence type="ECO:0000313" key="2">
    <source>
        <dbReference type="Proteomes" id="UP001328107"/>
    </source>
</evidence>
<dbReference type="EMBL" id="BTRK01000003">
    <property type="protein sequence ID" value="GMR40074.1"/>
    <property type="molecule type" value="Genomic_DNA"/>
</dbReference>
<evidence type="ECO:0000313" key="1">
    <source>
        <dbReference type="EMBL" id="GMR40074.1"/>
    </source>
</evidence>
<accession>A0AAN4ZHP1</accession>
<keyword evidence="2" id="KW-1185">Reference proteome</keyword>
<sequence length="81" mass="9386">DADKHFHITKYKDLRKKSKTNTANSQESVRHVRPDDLIPAVLISELRTTIQRYSPKELSIIYLPASKDNFRACECCSENYS</sequence>
<reference evidence="2" key="1">
    <citation type="submission" date="2022-10" db="EMBL/GenBank/DDBJ databases">
        <title>Genome assembly of Pristionchus species.</title>
        <authorList>
            <person name="Yoshida K."/>
            <person name="Sommer R.J."/>
        </authorList>
    </citation>
    <scope>NUCLEOTIDE SEQUENCE [LARGE SCALE GENOMIC DNA]</scope>
    <source>
        <strain evidence="2">RS5460</strain>
    </source>
</reference>
<proteinExistence type="predicted"/>
<organism evidence="1 2">
    <name type="scientific">Pristionchus mayeri</name>
    <dbReference type="NCBI Taxonomy" id="1317129"/>
    <lineage>
        <taxon>Eukaryota</taxon>
        <taxon>Metazoa</taxon>
        <taxon>Ecdysozoa</taxon>
        <taxon>Nematoda</taxon>
        <taxon>Chromadorea</taxon>
        <taxon>Rhabditida</taxon>
        <taxon>Rhabditina</taxon>
        <taxon>Diplogasteromorpha</taxon>
        <taxon>Diplogasteroidea</taxon>
        <taxon>Neodiplogasteridae</taxon>
        <taxon>Pristionchus</taxon>
    </lineage>
</organism>
<name>A0AAN4ZHP1_9BILA</name>
<comment type="caution">
    <text evidence="1">The sequence shown here is derived from an EMBL/GenBank/DDBJ whole genome shotgun (WGS) entry which is preliminary data.</text>
</comment>
<feature type="non-terminal residue" evidence="1">
    <location>
        <position position="1"/>
    </location>
</feature>
<gene>
    <name evidence="1" type="ORF">PMAYCL1PPCAC_10269</name>
</gene>